<dbReference type="Proteomes" id="UP000179023">
    <property type="component" value="Unassembled WGS sequence"/>
</dbReference>
<gene>
    <name evidence="2" type="ORF">A3C07_01525</name>
</gene>
<protein>
    <submittedName>
        <fullName evidence="2">Uncharacterized protein</fullName>
    </submittedName>
</protein>
<dbReference type="AlphaFoldDB" id="A0A1G2KFV3"/>
<reference evidence="2 3" key="1">
    <citation type="journal article" date="2016" name="Nat. Commun.">
        <title>Thousands of microbial genomes shed light on interconnected biogeochemical processes in an aquifer system.</title>
        <authorList>
            <person name="Anantharaman K."/>
            <person name="Brown C.T."/>
            <person name="Hug L.A."/>
            <person name="Sharon I."/>
            <person name="Castelle C.J."/>
            <person name="Probst A.J."/>
            <person name="Thomas B.C."/>
            <person name="Singh A."/>
            <person name="Wilkins M.J."/>
            <person name="Karaoz U."/>
            <person name="Brodie E.L."/>
            <person name="Williams K.H."/>
            <person name="Hubbard S.S."/>
            <person name="Banfield J.F."/>
        </authorList>
    </citation>
    <scope>NUCLEOTIDE SEQUENCE [LARGE SCALE GENOMIC DNA]</scope>
</reference>
<organism evidence="2 3">
    <name type="scientific">Candidatus Sungbacteria bacterium RIFCSPHIGHO2_02_FULL_47_11</name>
    <dbReference type="NCBI Taxonomy" id="1802270"/>
    <lineage>
        <taxon>Bacteria</taxon>
        <taxon>Candidatus Sungiibacteriota</taxon>
    </lineage>
</organism>
<dbReference type="STRING" id="1802270.A3C07_01525"/>
<comment type="caution">
    <text evidence="2">The sequence shown here is derived from an EMBL/GenBank/DDBJ whole genome shotgun (WGS) entry which is preliminary data.</text>
</comment>
<dbReference type="EMBL" id="MHQI01000070">
    <property type="protein sequence ID" value="OGZ98275.1"/>
    <property type="molecule type" value="Genomic_DNA"/>
</dbReference>
<name>A0A1G2KFV3_9BACT</name>
<keyword evidence="1" id="KW-1133">Transmembrane helix</keyword>
<keyword evidence="1" id="KW-0812">Transmembrane</keyword>
<accession>A0A1G2KFV3</accession>
<evidence type="ECO:0000313" key="2">
    <source>
        <dbReference type="EMBL" id="OGZ98275.1"/>
    </source>
</evidence>
<proteinExistence type="predicted"/>
<sequence>MASWRTNRQLFILFLILVPVVGIGAFLISRLVPVPTCSDGLRNQGEFGVDCGGSCAPCELKNPKPVTVFWARAVHVRGDTFDVAAFIENPNEILSSPRLKYEFTLFDAFGPVAVQKGSTFLLAQERTHVIEANVKTTRQPVRVEFRVTDVTWQLQEGERLNILVERRDYRVVKDNGRTLSVVETNILNRTSFDLNEVAVHFTVLDQDGNLLGANRILVDRLLSGESRLVKSIWPAVFTGEIAAIEIEPRVNILDPDIILKPQ</sequence>
<evidence type="ECO:0000256" key="1">
    <source>
        <dbReference type="SAM" id="Phobius"/>
    </source>
</evidence>
<feature type="transmembrane region" description="Helical" evidence="1">
    <location>
        <begin position="12"/>
        <end position="32"/>
    </location>
</feature>
<dbReference type="InterPro" id="IPR047676">
    <property type="entry name" value="FxLYD_dom"/>
</dbReference>
<keyword evidence="1" id="KW-0472">Membrane</keyword>
<dbReference type="NCBIfam" id="NF038353">
    <property type="entry name" value="FxLYD_dom"/>
    <property type="match status" value="1"/>
</dbReference>
<evidence type="ECO:0000313" key="3">
    <source>
        <dbReference type="Proteomes" id="UP000179023"/>
    </source>
</evidence>